<dbReference type="EMBL" id="VRZA01000007">
    <property type="protein sequence ID" value="TXS90790.1"/>
    <property type="molecule type" value="Genomic_DNA"/>
</dbReference>
<accession>A0A5C8ZSY5</accession>
<organism evidence="2 3">
    <name type="scientific">Parahaliea maris</name>
    <dbReference type="NCBI Taxonomy" id="2716870"/>
    <lineage>
        <taxon>Bacteria</taxon>
        <taxon>Pseudomonadati</taxon>
        <taxon>Pseudomonadota</taxon>
        <taxon>Gammaproteobacteria</taxon>
        <taxon>Cellvibrionales</taxon>
        <taxon>Halieaceae</taxon>
        <taxon>Parahaliea</taxon>
    </lineage>
</organism>
<dbReference type="Pfam" id="PF22187">
    <property type="entry name" value="DUF6946"/>
    <property type="match status" value="1"/>
</dbReference>
<evidence type="ECO:0000313" key="3">
    <source>
        <dbReference type="Proteomes" id="UP000321039"/>
    </source>
</evidence>
<dbReference type="InterPro" id="IPR054024">
    <property type="entry name" value="DUF6946"/>
</dbReference>
<evidence type="ECO:0000313" key="2">
    <source>
        <dbReference type="EMBL" id="TXS90790.1"/>
    </source>
</evidence>
<keyword evidence="3" id="KW-1185">Reference proteome</keyword>
<proteinExistence type="predicted"/>
<comment type="caution">
    <text evidence="2">The sequence shown here is derived from an EMBL/GenBank/DDBJ whole genome shotgun (WGS) entry which is preliminary data.</text>
</comment>
<dbReference type="AlphaFoldDB" id="A0A5C8ZSY5"/>
<dbReference type="RefSeq" id="WP_148069788.1">
    <property type="nucleotide sequence ID" value="NZ_VRZA01000007.1"/>
</dbReference>
<name>A0A5C8ZSY5_9GAMM</name>
<reference evidence="2 3" key="1">
    <citation type="submission" date="2019-08" db="EMBL/GenBank/DDBJ databases">
        <title>Parahaliea maris sp. nov., isolated from the surface seawater.</title>
        <authorList>
            <person name="Liu Y."/>
        </authorList>
    </citation>
    <scope>NUCLEOTIDE SEQUENCE [LARGE SCALE GENOMIC DNA]</scope>
    <source>
        <strain evidence="2 3">HSLHS9</strain>
    </source>
</reference>
<dbReference type="Proteomes" id="UP000321039">
    <property type="component" value="Unassembled WGS sequence"/>
</dbReference>
<gene>
    <name evidence="2" type="ORF">FV139_17605</name>
</gene>
<sequence>MKRIFVPTQSGDDWKPLLAKPDLHWKIGRSAMSTASCWETARDQLPQDLRVTLEASEDPALLNLELLAAIPEWEVELPGGKTSSCTDVMAIARNECGLVVLGVEAKVDEPFGPTLGEKRRNASMGQQERIRYLEAELHDGREMADEIRYQLMHRTVSAILTARAFHTATAAMIVQSFSADQAWREDFEFFARALDAEPVTEDLYQLHTPSGEKLYLGWCKGDLRHTRVNLADT</sequence>
<feature type="domain" description="DUF6946" evidence="1">
    <location>
        <begin position="7"/>
        <end position="222"/>
    </location>
</feature>
<evidence type="ECO:0000259" key="1">
    <source>
        <dbReference type="Pfam" id="PF22187"/>
    </source>
</evidence>
<protein>
    <recommendedName>
        <fullName evidence="1">DUF6946 domain-containing protein</fullName>
    </recommendedName>
</protein>